<evidence type="ECO:0000256" key="1">
    <source>
        <dbReference type="ARBA" id="ARBA00023015"/>
    </source>
</evidence>
<proteinExistence type="predicted"/>
<dbReference type="SUPFAM" id="SSF46894">
    <property type="entry name" value="C-terminal effector domain of the bipartite response regulators"/>
    <property type="match status" value="1"/>
</dbReference>
<dbReference type="GO" id="GO:0006355">
    <property type="term" value="P:regulation of DNA-templated transcription"/>
    <property type="evidence" value="ECO:0007669"/>
    <property type="project" value="InterPro"/>
</dbReference>
<evidence type="ECO:0000256" key="2">
    <source>
        <dbReference type="ARBA" id="ARBA00023125"/>
    </source>
</evidence>
<evidence type="ECO:0000259" key="4">
    <source>
        <dbReference type="PROSITE" id="PS50043"/>
    </source>
</evidence>
<dbReference type="PROSITE" id="PS50043">
    <property type="entry name" value="HTH_LUXR_2"/>
    <property type="match status" value="1"/>
</dbReference>
<protein>
    <submittedName>
        <fullName evidence="5">Response regulator transcription factor</fullName>
    </submittedName>
</protein>
<dbReference type="PANTHER" id="PTHR44688">
    <property type="entry name" value="DNA-BINDING TRANSCRIPTIONAL ACTIVATOR DEVR_DOSR"/>
    <property type="match status" value="1"/>
</dbReference>
<evidence type="ECO:0000313" key="6">
    <source>
        <dbReference type="Proteomes" id="UP000289703"/>
    </source>
</evidence>
<evidence type="ECO:0000256" key="3">
    <source>
        <dbReference type="ARBA" id="ARBA00023163"/>
    </source>
</evidence>
<dbReference type="GO" id="GO:0003677">
    <property type="term" value="F:DNA binding"/>
    <property type="evidence" value="ECO:0007669"/>
    <property type="project" value="UniProtKB-KW"/>
</dbReference>
<dbReference type="PANTHER" id="PTHR44688:SF16">
    <property type="entry name" value="DNA-BINDING TRANSCRIPTIONAL ACTIVATOR DEVR_DOSR"/>
    <property type="match status" value="1"/>
</dbReference>
<keyword evidence="1" id="KW-0805">Transcription regulation</keyword>
<organism evidence="5 6">
    <name type="scientific">Ancylomarina salipaludis</name>
    <dbReference type="NCBI Taxonomy" id="2501299"/>
    <lineage>
        <taxon>Bacteria</taxon>
        <taxon>Pseudomonadati</taxon>
        <taxon>Bacteroidota</taxon>
        <taxon>Bacteroidia</taxon>
        <taxon>Marinilabiliales</taxon>
        <taxon>Marinifilaceae</taxon>
        <taxon>Ancylomarina</taxon>
    </lineage>
</organism>
<accession>A0A4Q1JIW5</accession>
<dbReference type="AlphaFoldDB" id="A0A4Q1JIW5"/>
<gene>
    <name evidence="5" type="ORF">EO244_16015</name>
</gene>
<dbReference type="SMART" id="SM00421">
    <property type="entry name" value="HTH_LUXR"/>
    <property type="match status" value="1"/>
</dbReference>
<keyword evidence="2" id="KW-0238">DNA-binding</keyword>
<reference evidence="5 6" key="1">
    <citation type="submission" date="2019-01" db="EMBL/GenBank/DDBJ databases">
        <title>Ancylomarina salipaludis sp. nov., isolated from a salt marsh.</title>
        <authorList>
            <person name="Yoon J.-H."/>
        </authorList>
    </citation>
    <scope>NUCLEOTIDE SEQUENCE [LARGE SCALE GENOMIC DNA]</scope>
    <source>
        <strain evidence="5 6">SHSM-M15</strain>
    </source>
</reference>
<dbReference type="CDD" id="cd06170">
    <property type="entry name" value="LuxR_C_like"/>
    <property type="match status" value="1"/>
</dbReference>
<dbReference type="OrthoDB" id="1123107at2"/>
<keyword evidence="3" id="KW-0804">Transcription</keyword>
<keyword evidence="6" id="KW-1185">Reference proteome</keyword>
<dbReference type="PRINTS" id="PR00038">
    <property type="entry name" value="HTHLUXR"/>
</dbReference>
<dbReference type="EMBL" id="SAXA01000022">
    <property type="protein sequence ID" value="RXQ87786.1"/>
    <property type="molecule type" value="Genomic_DNA"/>
</dbReference>
<comment type="caution">
    <text evidence="5">The sequence shown here is derived from an EMBL/GenBank/DDBJ whole genome shotgun (WGS) entry which is preliminary data.</text>
</comment>
<dbReference type="InterPro" id="IPR000792">
    <property type="entry name" value="Tscrpt_reg_LuxR_C"/>
</dbReference>
<dbReference type="InterPro" id="IPR016032">
    <property type="entry name" value="Sig_transdc_resp-reg_C-effctor"/>
</dbReference>
<name>A0A4Q1JIW5_9BACT</name>
<evidence type="ECO:0000313" key="5">
    <source>
        <dbReference type="EMBL" id="RXQ87786.1"/>
    </source>
</evidence>
<dbReference type="Gene3D" id="3.40.50.2300">
    <property type="match status" value="1"/>
</dbReference>
<sequence>MITSELLCPLIKAVDGYLLRTCSSKKLVLAIHEIFEGRKYLCSQLIPILLEDNHENDFKIDLSSREKEVLSLLYTTKHNSEIAEKLNISQTTVRTHLKNIRQKCGDKNEIQLMRYACNKNILKENNIPLCPNCRFFCNGKHK</sequence>
<dbReference type="Proteomes" id="UP000289703">
    <property type="component" value="Unassembled WGS sequence"/>
</dbReference>
<dbReference type="Pfam" id="PF00196">
    <property type="entry name" value="GerE"/>
    <property type="match status" value="1"/>
</dbReference>
<feature type="domain" description="HTH luxR-type" evidence="4">
    <location>
        <begin position="55"/>
        <end position="120"/>
    </location>
</feature>